<evidence type="ECO:0000256" key="7">
    <source>
        <dbReference type="PIRSR" id="PIRSR000138-2"/>
    </source>
</evidence>
<reference evidence="9" key="1">
    <citation type="journal article" date="2014" name="Int. J. Syst. Evol. Microbiol.">
        <title>Complete genome sequence of Corynebacterium casei LMG S-19264T (=DSM 44701T), isolated from a smear-ripened cheese.</title>
        <authorList>
            <consortium name="US DOE Joint Genome Institute (JGI-PGF)"/>
            <person name="Walter F."/>
            <person name="Albersmeier A."/>
            <person name="Kalinowski J."/>
            <person name="Ruckert C."/>
        </authorList>
    </citation>
    <scope>NUCLEOTIDE SEQUENCE</scope>
    <source>
        <strain evidence="9">CGMCC 1.12919</strain>
    </source>
</reference>
<feature type="binding site" evidence="7">
    <location>
        <position position="133"/>
    </location>
    <ligand>
        <name>glyoxylate</name>
        <dbReference type="ChEBI" id="CHEBI:36655"/>
    </ligand>
</feature>
<dbReference type="AlphaFoldDB" id="A0A916UAA0"/>
<keyword evidence="4" id="KW-0560">Oxidoreductase</keyword>
<evidence type="ECO:0000256" key="2">
    <source>
        <dbReference type="ARBA" id="ARBA00022630"/>
    </source>
</evidence>
<gene>
    <name evidence="9" type="primary">lldD</name>
    <name evidence="9" type="ORF">GCM10010994_25310</name>
</gene>
<name>A0A916UAA0_9HYPH</name>
<dbReference type="InterPro" id="IPR012133">
    <property type="entry name" value="Alpha-hydoxy_acid_DH_FMN"/>
</dbReference>
<dbReference type="InterPro" id="IPR013785">
    <property type="entry name" value="Aldolase_TIM"/>
</dbReference>
<dbReference type="NCBIfam" id="NF008398">
    <property type="entry name" value="PRK11197.1"/>
    <property type="match status" value="1"/>
</dbReference>
<dbReference type="PANTHER" id="PTHR10578:SF85">
    <property type="entry name" value="L-LACTATE DEHYDROGENASE"/>
    <property type="match status" value="1"/>
</dbReference>
<dbReference type="GO" id="GO:0004459">
    <property type="term" value="F:L-lactate dehydrogenase (NAD+) activity"/>
    <property type="evidence" value="ECO:0007669"/>
    <property type="project" value="TreeGrafter"/>
</dbReference>
<dbReference type="InterPro" id="IPR008259">
    <property type="entry name" value="FMN_hydac_DH_AS"/>
</dbReference>
<comment type="cofactor">
    <cofactor evidence="1">
        <name>FMN</name>
        <dbReference type="ChEBI" id="CHEBI:58210"/>
    </cofactor>
</comment>
<dbReference type="PANTHER" id="PTHR10578">
    <property type="entry name" value="S -2-HYDROXY-ACID OXIDASE-RELATED"/>
    <property type="match status" value="1"/>
</dbReference>
<dbReference type="GO" id="GO:0009060">
    <property type="term" value="P:aerobic respiration"/>
    <property type="evidence" value="ECO:0007669"/>
    <property type="project" value="TreeGrafter"/>
</dbReference>
<dbReference type="InterPro" id="IPR037396">
    <property type="entry name" value="FMN_HAD"/>
</dbReference>
<evidence type="ECO:0000313" key="10">
    <source>
        <dbReference type="Proteomes" id="UP000637002"/>
    </source>
</evidence>
<sequence>MGRSIVATTFEDDRQRARQRLPRQLFEFIDGGSFGEETLAANRNDFARVHLRQRVLMDVGNAVLDTEIFGERFALPLGLSPVGLAGLMRRRGEAQAVRAATAAGVPFVLSTVSLCGIEEVAAAAARPFWFQLYFLRDRDYVAKMIGRAQQAGCTALVMTVDVPVNSPRHRDAQTGMGGVPSALARAKVVADFSRRWPWLRDVAVGGRPHIFGNLAAAIPDARGLADFRSFTRANWDNAIGWKDVAWVRDQWDGPLVIKGILDPQDAAAAVAAGANGIVVSNHGGRQLDGVASSISMLPAIANAVGGRAEIFLDGGVRNAIDVLRARALGAKACFVGRPWVLALAADGEAGVARMIERFRIEMISALGLMGLNDVADVGAEALAHVPPEWSRGEAAAAPPPARRVATIAGE</sequence>
<accession>A0A916UAA0</accession>
<protein>
    <submittedName>
        <fullName evidence="9">L-lactate dehydrogenase</fullName>
    </submittedName>
</protein>
<dbReference type="RefSeq" id="WP_210324495.1">
    <property type="nucleotide sequence ID" value="NZ_BMGG01000004.1"/>
</dbReference>
<dbReference type="FunFam" id="3.20.20.70:FF:000029">
    <property type="entry name" value="L-lactate dehydrogenase"/>
    <property type="match status" value="1"/>
</dbReference>
<comment type="similarity">
    <text evidence="5">Belongs to the FMN-dependent alpha-hydroxy acid dehydrogenase family.</text>
</comment>
<evidence type="ECO:0000256" key="4">
    <source>
        <dbReference type="ARBA" id="ARBA00023002"/>
    </source>
</evidence>
<feature type="binding site" evidence="7">
    <location>
        <position position="258"/>
    </location>
    <ligand>
        <name>FMN</name>
        <dbReference type="ChEBI" id="CHEBI:58210"/>
    </ligand>
</feature>
<keyword evidence="10" id="KW-1185">Reference proteome</keyword>
<dbReference type="PROSITE" id="PS51349">
    <property type="entry name" value="FMN_HYDROXY_ACID_DH_2"/>
    <property type="match status" value="1"/>
</dbReference>
<keyword evidence="3 7" id="KW-0288">FMN</keyword>
<feature type="binding site" evidence="7">
    <location>
        <position position="168"/>
    </location>
    <ligand>
        <name>glyoxylate</name>
        <dbReference type="ChEBI" id="CHEBI:36655"/>
    </ligand>
</feature>
<organism evidence="9 10">
    <name type="scientific">Chelatococcus reniformis</name>
    <dbReference type="NCBI Taxonomy" id="1494448"/>
    <lineage>
        <taxon>Bacteria</taxon>
        <taxon>Pseudomonadati</taxon>
        <taxon>Pseudomonadota</taxon>
        <taxon>Alphaproteobacteria</taxon>
        <taxon>Hyphomicrobiales</taxon>
        <taxon>Chelatococcaceae</taxon>
        <taxon>Chelatococcus</taxon>
    </lineage>
</organism>
<feature type="binding site" evidence="7">
    <location>
        <begin position="336"/>
        <end position="337"/>
    </location>
    <ligand>
        <name>FMN</name>
        <dbReference type="ChEBI" id="CHEBI:58210"/>
    </ligand>
</feature>
<feature type="domain" description="FMN hydroxy acid dehydrogenase" evidence="8">
    <location>
        <begin position="2"/>
        <end position="387"/>
    </location>
</feature>
<feature type="binding site" evidence="7">
    <location>
        <position position="131"/>
    </location>
    <ligand>
        <name>FMN</name>
        <dbReference type="ChEBI" id="CHEBI:58210"/>
    </ligand>
</feature>
<feature type="binding site" evidence="7">
    <location>
        <begin position="81"/>
        <end position="83"/>
    </location>
    <ligand>
        <name>FMN</name>
        <dbReference type="ChEBI" id="CHEBI:58210"/>
    </ligand>
</feature>
<feature type="binding site" evidence="7">
    <location>
        <position position="280"/>
    </location>
    <ligand>
        <name>FMN</name>
        <dbReference type="ChEBI" id="CHEBI:58210"/>
    </ligand>
</feature>
<reference evidence="9" key="2">
    <citation type="submission" date="2020-09" db="EMBL/GenBank/DDBJ databases">
        <authorList>
            <person name="Sun Q."/>
            <person name="Zhou Y."/>
        </authorList>
    </citation>
    <scope>NUCLEOTIDE SEQUENCE</scope>
    <source>
        <strain evidence="9">CGMCC 1.12919</strain>
    </source>
</reference>
<feature type="binding site" evidence="7">
    <location>
        <position position="285"/>
    </location>
    <ligand>
        <name>glyoxylate</name>
        <dbReference type="ChEBI" id="CHEBI:36655"/>
    </ligand>
</feature>
<dbReference type="Pfam" id="PF01070">
    <property type="entry name" value="FMN_dh"/>
    <property type="match status" value="1"/>
</dbReference>
<feature type="active site" description="Proton acceptor" evidence="6">
    <location>
        <position position="282"/>
    </location>
</feature>
<dbReference type="SUPFAM" id="SSF51395">
    <property type="entry name" value="FMN-linked oxidoreductases"/>
    <property type="match status" value="1"/>
</dbReference>
<dbReference type="Gene3D" id="3.20.20.70">
    <property type="entry name" value="Aldolase class I"/>
    <property type="match status" value="1"/>
</dbReference>
<keyword evidence="2 7" id="KW-0285">Flavoprotein</keyword>
<feature type="binding site" evidence="7">
    <location>
        <position position="282"/>
    </location>
    <ligand>
        <name>glyoxylate</name>
        <dbReference type="ChEBI" id="CHEBI:36655"/>
    </ligand>
</feature>
<evidence type="ECO:0000256" key="1">
    <source>
        <dbReference type="ARBA" id="ARBA00001917"/>
    </source>
</evidence>
<dbReference type="InterPro" id="IPR000262">
    <property type="entry name" value="FMN-dep_DH"/>
</dbReference>
<evidence type="ECO:0000256" key="6">
    <source>
        <dbReference type="PIRSR" id="PIRSR000138-1"/>
    </source>
</evidence>
<evidence type="ECO:0000256" key="3">
    <source>
        <dbReference type="ARBA" id="ARBA00022643"/>
    </source>
</evidence>
<feature type="binding site" evidence="7">
    <location>
        <begin position="313"/>
        <end position="317"/>
    </location>
    <ligand>
        <name>FMN</name>
        <dbReference type="ChEBI" id="CHEBI:58210"/>
    </ligand>
</feature>
<dbReference type="Proteomes" id="UP000637002">
    <property type="component" value="Unassembled WGS sequence"/>
</dbReference>
<feature type="binding site" evidence="7">
    <location>
        <position position="159"/>
    </location>
    <ligand>
        <name>FMN</name>
        <dbReference type="ChEBI" id="CHEBI:58210"/>
    </ligand>
</feature>
<feature type="binding site" evidence="7">
    <location>
        <position position="110"/>
    </location>
    <ligand>
        <name>FMN</name>
        <dbReference type="ChEBI" id="CHEBI:58210"/>
    </ligand>
</feature>
<evidence type="ECO:0000313" key="9">
    <source>
        <dbReference type="EMBL" id="GGC65639.1"/>
    </source>
</evidence>
<dbReference type="CDD" id="cd02809">
    <property type="entry name" value="alpha_hydroxyacid_oxid_FMN"/>
    <property type="match status" value="1"/>
</dbReference>
<comment type="caution">
    <text evidence="9">The sequence shown here is derived from an EMBL/GenBank/DDBJ whole genome shotgun (WGS) entry which is preliminary data.</text>
</comment>
<dbReference type="EMBL" id="BMGG01000004">
    <property type="protein sequence ID" value="GGC65639.1"/>
    <property type="molecule type" value="Genomic_DNA"/>
</dbReference>
<dbReference type="GO" id="GO:0010181">
    <property type="term" value="F:FMN binding"/>
    <property type="evidence" value="ECO:0007669"/>
    <property type="project" value="InterPro"/>
</dbReference>
<dbReference type="GO" id="GO:0005886">
    <property type="term" value="C:plasma membrane"/>
    <property type="evidence" value="ECO:0007669"/>
    <property type="project" value="TreeGrafter"/>
</dbReference>
<evidence type="ECO:0000256" key="5">
    <source>
        <dbReference type="ARBA" id="ARBA00024042"/>
    </source>
</evidence>
<proteinExistence type="inferred from homology"/>
<dbReference type="PROSITE" id="PS00557">
    <property type="entry name" value="FMN_HYDROXY_ACID_DH_1"/>
    <property type="match status" value="1"/>
</dbReference>
<evidence type="ECO:0000259" key="8">
    <source>
        <dbReference type="PROSITE" id="PS51349"/>
    </source>
</evidence>
<dbReference type="PIRSF" id="PIRSF000138">
    <property type="entry name" value="Al-hdrx_acd_dh"/>
    <property type="match status" value="1"/>
</dbReference>